<dbReference type="EMBL" id="MVFC01000007">
    <property type="protein sequence ID" value="OON80720.1"/>
    <property type="molecule type" value="Genomic_DNA"/>
</dbReference>
<feature type="domain" description="HTH gntR-type" evidence="5">
    <location>
        <begin position="71"/>
        <end position="138"/>
    </location>
</feature>
<dbReference type="Gene3D" id="1.10.10.10">
    <property type="entry name" value="Winged helix-like DNA-binding domain superfamily/Winged helix DNA-binding domain"/>
    <property type="match status" value="1"/>
</dbReference>
<dbReference type="STRING" id="83656.B1H18_12340"/>
<dbReference type="SMART" id="SM00345">
    <property type="entry name" value="HTH_GNTR"/>
    <property type="match status" value="1"/>
</dbReference>
<gene>
    <name evidence="6" type="ORF">B1H18_12340</name>
</gene>
<dbReference type="PANTHER" id="PTHR43537">
    <property type="entry name" value="TRANSCRIPTIONAL REGULATOR, GNTR FAMILY"/>
    <property type="match status" value="1"/>
</dbReference>
<reference evidence="6 7" key="1">
    <citation type="submission" date="2017-02" db="EMBL/GenBank/DDBJ databases">
        <title>Draft Genome Sequence of Streptomyces tsukubaensis F601, a Producer of the immunosuppressant tacrolimus FK506.</title>
        <authorList>
            <person name="Zong G."/>
            <person name="Zhong C."/>
            <person name="Fu J."/>
            <person name="Qin R."/>
            <person name="Cao G."/>
        </authorList>
    </citation>
    <scope>NUCLEOTIDE SEQUENCE [LARGE SCALE GENOMIC DNA]</scope>
    <source>
        <strain evidence="6 7">F601</strain>
    </source>
</reference>
<sequence length="274" mass="28965">MSYGDAHPGGGPAARGAHPSGELPAPRAAASPVRSAPRSRPPHGDGSPSRPAPPAGADDVERPARTPLRRPSVRGQILDALRAALTAGELAPGEVYSAPALGDRFGVSATPVREAMQRLAAEGAVEVVPNRGFRVVARDPRELAELREIRALLELPTVLRLAATVPAERWAELTPLAEATVTAAASGDRARYAESDRAFHRALLGLSGNEQLVHLADDLHRRSQWPPVPGGAARHRAALMADAEQHAVLLEELRARDLTAVQALVWEHIAGAHL</sequence>
<dbReference type="CDD" id="cd07377">
    <property type="entry name" value="WHTH_GntR"/>
    <property type="match status" value="1"/>
</dbReference>
<dbReference type="SUPFAM" id="SSF46785">
    <property type="entry name" value="Winged helix' DNA-binding domain"/>
    <property type="match status" value="1"/>
</dbReference>
<accession>A0A1V4AAP7</accession>
<dbReference type="GO" id="GO:0003677">
    <property type="term" value="F:DNA binding"/>
    <property type="evidence" value="ECO:0007669"/>
    <property type="project" value="UniProtKB-KW"/>
</dbReference>
<dbReference type="SMART" id="SM00895">
    <property type="entry name" value="FCD"/>
    <property type="match status" value="1"/>
</dbReference>
<comment type="caution">
    <text evidence="6">The sequence shown here is derived from an EMBL/GenBank/DDBJ whole genome shotgun (WGS) entry which is preliminary data.</text>
</comment>
<evidence type="ECO:0000313" key="6">
    <source>
        <dbReference type="EMBL" id="OON80720.1"/>
    </source>
</evidence>
<dbReference type="InterPro" id="IPR008920">
    <property type="entry name" value="TF_FadR/GntR_C"/>
</dbReference>
<keyword evidence="3" id="KW-0804">Transcription</keyword>
<evidence type="ECO:0000256" key="3">
    <source>
        <dbReference type="ARBA" id="ARBA00023163"/>
    </source>
</evidence>
<evidence type="ECO:0000256" key="1">
    <source>
        <dbReference type="ARBA" id="ARBA00023015"/>
    </source>
</evidence>
<organism evidence="6 7">
    <name type="scientific">Streptomyces tsukubensis</name>
    <dbReference type="NCBI Taxonomy" id="83656"/>
    <lineage>
        <taxon>Bacteria</taxon>
        <taxon>Bacillati</taxon>
        <taxon>Actinomycetota</taxon>
        <taxon>Actinomycetes</taxon>
        <taxon>Kitasatosporales</taxon>
        <taxon>Streptomycetaceae</taxon>
        <taxon>Streptomyces</taxon>
    </lineage>
</organism>
<evidence type="ECO:0000313" key="7">
    <source>
        <dbReference type="Proteomes" id="UP000190539"/>
    </source>
</evidence>
<dbReference type="PROSITE" id="PS50949">
    <property type="entry name" value="HTH_GNTR"/>
    <property type="match status" value="1"/>
</dbReference>
<proteinExistence type="predicted"/>
<keyword evidence="1" id="KW-0805">Transcription regulation</keyword>
<dbReference type="InterPro" id="IPR036388">
    <property type="entry name" value="WH-like_DNA-bd_sf"/>
</dbReference>
<keyword evidence="2" id="KW-0238">DNA-binding</keyword>
<keyword evidence="7" id="KW-1185">Reference proteome</keyword>
<dbReference type="RefSeq" id="WP_227025586.1">
    <property type="nucleotide sequence ID" value="NZ_CP045178.1"/>
</dbReference>
<dbReference type="AlphaFoldDB" id="A0A1V4AAP7"/>
<dbReference type="InterPro" id="IPR011711">
    <property type="entry name" value="GntR_C"/>
</dbReference>
<dbReference type="Pfam" id="PF00392">
    <property type="entry name" value="GntR"/>
    <property type="match status" value="1"/>
</dbReference>
<dbReference type="InterPro" id="IPR036390">
    <property type="entry name" value="WH_DNA-bd_sf"/>
</dbReference>
<dbReference type="InterPro" id="IPR000524">
    <property type="entry name" value="Tscrpt_reg_HTH_GntR"/>
</dbReference>
<dbReference type="GO" id="GO:0003700">
    <property type="term" value="F:DNA-binding transcription factor activity"/>
    <property type="evidence" value="ECO:0007669"/>
    <property type="project" value="InterPro"/>
</dbReference>
<dbReference type="Pfam" id="PF07729">
    <property type="entry name" value="FCD"/>
    <property type="match status" value="1"/>
</dbReference>
<evidence type="ECO:0000259" key="5">
    <source>
        <dbReference type="PROSITE" id="PS50949"/>
    </source>
</evidence>
<dbReference type="SUPFAM" id="SSF48008">
    <property type="entry name" value="GntR ligand-binding domain-like"/>
    <property type="match status" value="1"/>
</dbReference>
<feature type="compositionally biased region" description="Low complexity" evidence="4">
    <location>
        <begin position="14"/>
        <end position="49"/>
    </location>
</feature>
<evidence type="ECO:0000256" key="4">
    <source>
        <dbReference type="SAM" id="MobiDB-lite"/>
    </source>
</evidence>
<name>A0A1V4AAP7_9ACTN</name>
<dbReference type="PANTHER" id="PTHR43537:SF45">
    <property type="entry name" value="GNTR FAMILY REGULATORY PROTEIN"/>
    <property type="match status" value="1"/>
</dbReference>
<dbReference type="Gene3D" id="1.20.120.530">
    <property type="entry name" value="GntR ligand-binding domain-like"/>
    <property type="match status" value="1"/>
</dbReference>
<protein>
    <submittedName>
        <fullName evidence="6">GntR family transcriptional regulator</fullName>
    </submittedName>
</protein>
<feature type="region of interest" description="Disordered" evidence="4">
    <location>
        <begin position="1"/>
        <end position="73"/>
    </location>
</feature>
<evidence type="ECO:0000256" key="2">
    <source>
        <dbReference type="ARBA" id="ARBA00023125"/>
    </source>
</evidence>
<dbReference type="Proteomes" id="UP000190539">
    <property type="component" value="Unassembled WGS sequence"/>
</dbReference>